<reference evidence="2 3" key="1">
    <citation type="submission" date="2017-06" db="EMBL/GenBank/DDBJ databases">
        <title>Aedes aegypti genome working group (AGWG) sequencing and assembly.</title>
        <authorList>
            <consortium name="Aedes aegypti Genome Working Group (AGWG)"/>
            <person name="Matthews B.J."/>
        </authorList>
    </citation>
    <scope>NUCLEOTIDE SEQUENCE [LARGE SCALE GENOMIC DNA]</scope>
    <source>
        <strain evidence="2 3">LVP_AGWG</strain>
    </source>
</reference>
<dbReference type="EnsemblMetazoa" id="AAEL021251-RA">
    <property type="protein sequence ID" value="AAEL021251-PA"/>
    <property type="gene ID" value="AAEL021251"/>
</dbReference>
<dbReference type="InParanoid" id="A0A6I8U2B4"/>
<dbReference type="Proteomes" id="UP000008820">
    <property type="component" value="Chromosome 2"/>
</dbReference>
<dbReference type="OrthoDB" id="7768584at2759"/>
<sequence>MDVLLQAAELAFSQYSEGSAAVRAIPTVACYEEIAADLSFSGISTNELSETLIQNDQSILDSRANISSASPPEMNKSLSVSFRNVFSSTSRLTPLPRQPLFALDEEEESPLDLSINSIDNHHDAPLNLIAKPIHSVECSAKSVFQMPLNLTSSKRTDDDEKDKFTPKKPPNSPRRLSEENHVLPDESENARSENILVDDVESKGRFSDQLQQKPLDGSSSEARQGGRQHEAASADHFGNNDLDENDSNSDDDDYQDGEIELLNDFSIMEYFEPYRIDSMNADSEPEDLIDNPIADSDCENVAPGKDLGFKELNDSNITKRGDVLQVIIM</sequence>
<evidence type="ECO:0000313" key="2">
    <source>
        <dbReference type="EnsemblMetazoa" id="AAEL021251-PA"/>
    </source>
</evidence>
<gene>
    <name evidence="2" type="primary">110676187</name>
</gene>
<evidence type="ECO:0000313" key="3">
    <source>
        <dbReference type="Proteomes" id="UP000008820"/>
    </source>
</evidence>
<name>A0A6I8U2B4_AEDAE</name>
<proteinExistence type="predicted"/>
<dbReference type="AlphaFoldDB" id="A0A6I8U2B4"/>
<protein>
    <submittedName>
        <fullName evidence="2">Uncharacterized protein</fullName>
    </submittedName>
</protein>
<feature type="compositionally biased region" description="Basic and acidic residues" evidence="1">
    <location>
        <begin position="175"/>
        <end position="191"/>
    </location>
</feature>
<evidence type="ECO:0000256" key="1">
    <source>
        <dbReference type="SAM" id="MobiDB-lite"/>
    </source>
</evidence>
<feature type="compositionally biased region" description="Polar residues" evidence="1">
    <location>
        <begin position="208"/>
        <end position="222"/>
    </location>
</feature>
<keyword evidence="3" id="KW-1185">Reference proteome</keyword>
<reference evidence="2" key="2">
    <citation type="submission" date="2020-05" db="UniProtKB">
        <authorList>
            <consortium name="EnsemblMetazoa"/>
        </authorList>
    </citation>
    <scope>IDENTIFICATION</scope>
    <source>
        <strain evidence="2">LVP_AGWG</strain>
    </source>
</reference>
<accession>A0A6I8U2B4</accession>
<organism evidence="2 3">
    <name type="scientific">Aedes aegypti</name>
    <name type="common">Yellowfever mosquito</name>
    <name type="synonym">Culex aegypti</name>
    <dbReference type="NCBI Taxonomy" id="7159"/>
    <lineage>
        <taxon>Eukaryota</taxon>
        <taxon>Metazoa</taxon>
        <taxon>Ecdysozoa</taxon>
        <taxon>Arthropoda</taxon>
        <taxon>Hexapoda</taxon>
        <taxon>Insecta</taxon>
        <taxon>Pterygota</taxon>
        <taxon>Neoptera</taxon>
        <taxon>Endopterygota</taxon>
        <taxon>Diptera</taxon>
        <taxon>Nematocera</taxon>
        <taxon>Culicoidea</taxon>
        <taxon>Culicidae</taxon>
        <taxon>Culicinae</taxon>
        <taxon>Aedini</taxon>
        <taxon>Aedes</taxon>
        <taxon>Stegomyia</taxon>
    </lineage>
</organism>
<feature type="region of interest" description="Disordered" evidence="1">
    <location>
        <begin position="149"/>
        <end position="256"/>
    </location>
</feature>
<feature type="compositionally biased region" description="Acidic residues" evidence="1">
    <location>
        <begin position="241"/>
        <end position="256"/>
    </location>
</feature>
<feature type="compositionally biased region" description="Basic and acidic residues" evidence="1">
    <location>
        <begin position="154"/>
        <end position="165"/>
    </location>
</feature>